<evidence type="ECO:0000313" key="3">
    <source>
        <dbReference type="EMBL" id="MEL1248310.1"/>
    </source>
</evidence>
<sequence>MKNNKNIYFILPSIITFSISIIYFFIVLGINYYDNEEEIFIKSLSESSFILLIFSALSFPGFILHFRYIFLNKNFKIKFHKKHFEILKENEAKIVLYTEVNKIEMHSTIWKSRNPWSDYGYVKIILESGEKIFYNSLTILKIQKTFY</sequence>
<keyword evidence="1" id="KW-0812">Transmembrane</keyword>
<name>A0ABU9I7B4_9FLAO</name>
<gene>
    <name evidence="3" type="ORF">AAEO58_09670</name>
</gene>
<dbReference type="InterPro" id="IPR058916">
    <property type="entry name" value="PH_40"/>
</dbReference>
<keyword evidence="1" id="KW-1133">Transmembrane helix</keyword>
<keyword evidence="1" id="KW-0472">Membrane</keyword>
<proteinExistence type="predicted"/>
<accession>A0ABU9I7B4</accession>
<evidence type="ECO:0000256" key="1">
    <source>
        <dbReference type="SAM" id="Phobius"/>
    </source>
</evidence>
<feature type="transmembrane region" description="Helical" evidence="1">
    <location>
        <begin position="50"/>
        <end position="71"/>
    </location>
</feature>
<evidence type="ECO:0000259" key="2">
    <source>
        <dbReference type="Pfam" id="PF26566"/>
    </source>
</evidence>
<dbReference type="Proteomes" id="UP001393056">
    <property type="component" value="Unassembled WGS sequence"/>
</dbReference>
<reference evidence="3 4" key="1">
    <citation type="submission" date="2024-04" db="EMBL/GenBank/DDBJ databases">
        <title>Flavobacterium sp. DGU41 16S ribosomal RNA gene Genome sequencing and assembly.</title>
        <authorList>
            <person name="Park S."/>
        </authorList>
    </citation>
    <scope>NUCLEOTIDE SEQUENCE [LARGE SCALE GENOMIC DNA]</scope>
    <source>
        <strain evidence="3 4">DGU41</strain>
    </source>
</reference>
<feature type="domain" description="PH" evidence="2">
    <location>
        <begin position="3"/>
        <end position="138"/>
    </location>
</feature>
<protein>
    <recommendedName>
        <fullName evidence="2">PH domain-containing protein</fullName>
    </recommendedName>
</protein>
<feature type="transmembrane region" description="Helical" evidence="1">
    <location>
        <begin position="7"/>
        <end position="30"/>
    </location>
</feature>
<keyword evidence="4" id="KW-1185">Reference proteome</keyword>
<evidence type="ECO:0000313" key="4">
    <source>
        <dbReference type="Proteomes" id="UP001393056"/>
    </source>
</evidence>
<dbReference type="RefSeq" id="WP_341683216.1">
    <property type="nucleotide sequence ID" value="NZ_JBBYHT010000004.1"/>
</dbReference>
<organism evidence="3 4">
    <name type="scientific">Flavobacterium helocola</name>
    <dbReference type="NCBI Taxonomy" id="3139139"/>
    <lineage>
        <taxon>Bacteria</taxon>
        <taxon>Pseudomonadati</taxon>
        <taxon>Bacteroidota</taxon>
        <taxon>Flavobacteriia</taxon>
        <taxon>Flavobacteriales</taxon>
        <taxon>Flavobacteriaceae</taxon>
        <taxon>Flavobacterium</taxon>
    </lineage>
</organism>
<comment type="caution">
    <text evidence="3">The sequence shown here is derived from an EMBL/GenBank/DDBJ whole genome shotgun (WGS) entry which is preliminary data.</text>
</comment>
<dbReference type="Pfam" id="PF26566">
    <property type="entry name" value="PH_40"/>
    <property type="match status" value="1"/>
</dbReference>
<dbReference type="EMBL" id="JBBYHT010000004">
    <property type="protein sequence ID" value="MEL1248310.1"/>
    <property type="molecule type" value="Genomic_DNA"/>
</dbReference>